<protein>
    <submittedName>
        <fullName evidence="1">Uncharacterized protein</fullName>
    </submittedName>
</protein>
<proteinExistence type="predicted"/>
<evidence type="ECO:0000313" key="1">
    <source>
        <dbReference type="EMBL" id="KAI5671560.1"/>
    </source>
</evidence>
<dbReference type="Proteomes" id="UP001060085">
    <property type="component" value="Linkage Group LG03"/>
</dbReference>
<name>A0ACC0BFZ9_CATRO</name>
<keyword evidence="2" id="KW-1185">Reference proteome</keyword>
<organism evidence="1 2">
    <name type="scientific">Catharanthus roseus</name>
    <name type="common">Madagascar periwinkle</name>
    <name type="synonym">Vinca rosea</name>
    <dbReference type="NCBI Taxonomy" id="4058"/>
    <lineage>
        <taxon>Eukaryota</taxon>
        <taxon>Viridiplantae</taxon>
        <taxon>Streptophyta</taxon>
        <taxon>Embryophyta</taxon>
        <taxon>Tracheophyta</taxon>
        <taxon>Spermatophyta</taxon>
        <taxon>Magnoliopsida</taxon>
        <taxon>eudicotyledons</taxon>
        <taxon>Gunneridae</taxon>
        <taxon>Pentapetalae</taxon>
        <taxon>asterids</taxon>
        <taxon>lamiids</taxon>
        <taxon>Gentianales</taxon>
        <taxon>Apocynaceae</taxon>
        <taxon>Rauvolfioideae</taxon>
        <taxon>Vinceae</taxon>
        <taxon>Catharanthinae</taxon>
        <taxon>Catharanthus</taxon>
    </lineage>
</organism>
<reference evidence="2" key="1">
    <citation type="journal article" date="2023" name="Nat. Plants">
        <title>Single-cell RNA sequencing provides a high-resolution roadmap for understanding the multicellular compartmentation of specialized metabolism.</title>
        <authorList>
            <person name="Sun S."/>
            <person name="Shen X."/>
            <person name="Li Y."/>
            <person name="Li Y."/>
            <person name="Wang S."/>
            <person name="Li R."/>
            <person name="Zhang H."/>
            <person name="Shen G."/>
            <person name="Guo B."/>
            <person name="Wei J."/>
            <person name="Xu J."/>
            <person name="St-Pierre B."/>
            <person name="Chen S."/>
            <person name="Sun C."/>
        </authorList>
    </citation>
    <scope>NUCLEOTIDE SEQUENCE [LARGE SCALE GENOMIC DNA]</scope>
</reference>
<evidence type="ECO:0000313" key="2">
    <source>
        <dbReference type="Proteomes" id="UP001060085"/>
    </source>
</evidence>
<sequence length="323" mass="36186">MPPLRDSFFPFGVFVRVPLAGWTTLDLAPQALNKSYIFQPYNLLLGKGVGMILARERKVFLDSAALRMMHSDMEYQIHVLEQEAYGAVLRAFKAQSDALTWEKEGLITELRKELRVSDDEHRELLTKVNADGLIHRIREWRKAGGSLGTTIMPQTGHDQLHSPTVSASRKKQKTTHSVPFGTASQALHPQSIPATTQPLSAKRAPLGIGGRRFQPVQQVLSSPPTMPYQQPNQGTGALVINELSQRTCESLVGRKVMTRFSDDSNFCEAIITDYDPVEGRHALIYDINTPNESLEWVDLKQVFLFVFVTKSCVLVPSQVSTWK</sequence>
<comment type="caution">
    <text evidence="1">The sequence shown here is derived from an EMBL/GenBank/DDBJ whole genome shotgun (WGS) entry which is preliminary data.</text>
</comment>
<gene>
    <name evidence="1" type="ORF">M9H77_11924</name>
</gene>
<accession>A0ACC0BFZ9</accession>
<dbReference type="EMBL" id="CM044703">
    <property type="protein sequence ID" value="KAI5671560.1"/>
    <property type="molecule type" value="Genomic_DNA"/>
</dbReference>